<name>A0ABU3WT00_9NOCA</name>
<proteinExistence type="predicted"/>
<reference evidence="3 4" key="1">
    <citation type="submission" date="2019-10" db="EMBL/GenBank/DDBJ databases">
        <title>Draft Genome Assembly of Rhodococcus zopfii DSM44189.</title>
        <authorList>
            <person name="Sutton J.M."/>
            <person name="Akob D.M."/>
            <person name="Bushman T.J."/>
        </authorList>
    </citation>
    <scope>NUCLEOTIDE SEQUENCE [LARGE SCALE GENOMIC DNA]</scope>
    <source>
        <strain evidence="3 4">DSM 44189</strain>
    </source>
</reference>
<dbReference type="Proteomes" id="UP001275440">
    <property type="component" value="Unassembled WGS sequence"/>
</dbReference>
<keyword evidence="1" id="KW-0175">Coiled coil</keyword>
<evidence type="ECO:0000313" key="4">
    <source>
        <dbReference type="Proteomes" id="UP001275440"/>
    </source>
</evidence>
<comment type="caution">
    <text evidence="3">The sequence shown here is derived from an EMBL/GenBank/DDBJ whole genome shotgun (WGS) entry which is preliminary data.</text>
</comment>
<evidence type="ECO:0008006" key="5">
    <source>
        <dbReference type="Google" id="ProtNLM"/>
    </source>
</evidence>
<sequence>MSTIERGYNLPTDNFTIVPNTWARDRRLSRRARGLLIELMSHRAGWKTSVALLAKTGTEGEAAIKSAIKELETIGYLERHVVTDKQGRRDGIRYVITSPPEPENPSSDPLGENRPMGDDPSGGNRPMENGETAGRPSDDFPPVEDHPTKKNTLQENHSLQEEENQAAAASSTELTTASASEIAAAAAELEAQQDNLRAEIAEQTAAVEQTLIAMNVDLIEAGVRAVGLTARFGKLSAEHRAEISALVQAHGVPALVKAAQRQHQPDSPARFAQAWLPAWRELRTSARTSPTTAQSPLSECTTCDEYGWVLGEDHRPVEPARRCTHGRTEAA</sequence>
<keyword evidence="4" id="KW-1185">Reference proteome</keyword>
<accession>A0ABU3WT00</accession>
<gene>
    <name evidence="3" type="ORF">F8M49_20665</name>
</gene>
<dbReference type="EMBL" id="WBMO01000001">
    <property type="protein sequence ID" value="MDV2477136.1"/>
    <property type="molecule type" value="Genomic_DNA"/>
</dbReference>
<evidence type="ECO:0000256" key="1">
    <source>
        <dbReference type="SAM" id="Coils"/>
    </source>
</evidence>
<protein>
    <recommendedName>
        <fullName evidence="5">Helix-turn-helix domain-containing protein</fullName>
    </recommendedName>
</protein>
<feature type="coiled-coil region" evidence="1">
    <location>
        <begin position="179"/>
        <end position="206"/>
    </location>
</feature>
<feature type="region of interest" description="Disordered" evidence="2">
    <location>
        <begin position="156"/>
        <end position="175"/>
    </location>
</feature>
<feature type="region of interest" description="Disordered" evidence="2">
    <location>
        <begin position="95"/>
        <end position="150"/>
    </location>
</feature>
<evidence type="ECO:0000256" key="2">
    <source>
        <dbReference type="SAM" id="MobiDB-lite"/>
    </source>
</evidence>
<organism evidence="3 4">
    <name type="scientific">Rhodococcus zopfii</name>
    <dbReference type="NCBI Taxonomy" id="43772"/>
    <lineage>
        <taxon>Bacteria</taxon>
        <taxon>Bacillati</taxon>
        <taxon>Actinomycetota</taxon>
        <taxon>Actinomycetes</taxon>
        <taxon>Mycobacteriales</taxon>
        <taxon>Nocardiaceae</taxon>
        <taxon>Rhodococcus</taxon>
    </lineage>
</organism>
<evidence type="ECO:0000313" key="3">
    <source>
        <dbReference type="EMBL" id="MDV2477136.1"/>
    </source>
</evidence>
<feature type="compositionally biased region" description="Low complexity" evidence="2">
    <location>
        <begin position="165"/>
        <end position="175"/>
    </location>
</feature>